<keyword evidence="4" id="KW-1185">Reference proteome</keyword>
<feature type="domain" description="TadE-like" evidence="2">
    <location>
        <begin position="28"/>
        <end position="70"/>
    </location>
</feature>
<dbReference type="RefSeq" id="WP_238245952.1">
    <property type="nucleotide sequence ID" value="NZ_BPQP01000071.1"/>
</dbReference>
<gene>
    <name evidence="3" type="ORF">OCOJLMKI_4088</name>
</gene>
<organism evidence="3 4">
    <name type="scientific">Methylobacterium iners</name>
    <dbReference type="NCBI Taxonomy" id="418707"/>
    <lineage>
        <taxon>Bacteria</taxon>
        <taxon>Pseudomonadati</taxon>
        <taxon>Pseudomonadota</taxon>
        <taxon>Alphaproteobacteria</taxon>
        <taxon>Hyphomicrobiales</taxon>
        <taxon>Methylobacteriaceae</taxon>
        <taxon>Methylobacterium</taxon>
    </lineage>
</organism>
<dbReference type="InterPro" id="IPR012495">
    <property type="entry name" value="TadE-like_dom"/>
</dbReference>
<evidence type="ECO:0000313" key="3">
    <source>
        <dbReference type="EMBL" id="GJD96862.1"/>
    </source>
</evidence>
<protein>
    <recommendedName>
        <fullName evidence="2">TadE-like domain-containing protein</fullName>
    </recommendedName>
</protein>
<keyword evidence="1" id="KW-0812">Transmembrane</keyword>
<keyword evidence="1" id="KW-1133">Transmembrane helix</keyword>
<evidence type="ECO:0000259" key="2">
    <source>
        <dbReference type="Pfam" id="PF07811"/>
    </source>
</evidence>
<evidence type="ECO:0000313" key="4">
    <source>
        <dbReference type="Proteomes" id="UP001055125"/>
    </source>
</evidence>
<sequence length="201" mass="21295">MVSHPSRRPTLQECACTGLRPFLADKGGATAVEFSLIALPLTGLIFVIFEIALMFWMGHALDNAVEVGARKISNNTMPPRTAAAGSTPSDAVRAEICANVGGLLPCDRVKVDLRTFTTLGTASVTQPVDPSTQDWRGGFGTTYECPRDGAIVVLQAAFEFIGFSSLSLGQTELANGNRVIQSAFTFRMENGLGLPAQCGAK</sequence>
<dbReference type="Proteomes" id="UP001055125">
    <property type="component" value="Unassembled WGS sequence"/>
</dbReference>
<reference evidence="3" key="2">
    <citation type="submission" date="2021-08" db="EMBL/GenBank/DDBJ databases">
        <authorList>
            <person name="Tani A."/>
            <person name="Ola A."/>
            <person name="Ogura Y."/>
            <person name="Katsura K."/>
            <person name="Hayashi T."/>
        </authorList>
    </citation>
    <scope>NUCLEOTIDE SEQUENCE</scope>
    <source>
        <strain evidence="3">DSM 19015</strain>
    </source>
</reference>
<reference evidence="3" key="1">
    <citation type="journal article" date="2021" name="Front. Microbiol.">
        <title>Comprehensive Comparative Genomics and Phenotyping of Methylobacterium Species.</title>
        <authorList>
            <person name="Alessa O."/>
            <person name="Ogura Y."/>
            <person name="Fujitani Y."/>
            <person name="Takami H."/>
            <person name="Hayashi T."/>
            <person name="Sahin N."/>
            <person name="Tani A."/>
        </authorList>
    </citation>
    <scope>NUCLEOTIDE SEQUENCE</scope>
    <source>
        <strain evidence="3">DSM 19015</strain>
    </source>
</reference>
<dbReference type="EMBL" id="BPQP01000071">
    <property type="protein sequence ID" value="GJD96862.1"/>
    <property type="molecule type" value="Genomic_DNA"/>
</dbReference>
<keyword evidence="1" id="KW-0472">Membrane</keyword>
<dbReference type="Pfam" id="PF07811">
    <property type="entry name" value="TadE"/>
    <property type="match status" value="1"/>
</dbReference>
<evidence type="ECO:0000256" key="1">
    <source>
        <dbReference type="SAM" id="Phobius"/>
    </source>
</evidence>
<accession>A0ABQ4S380</accession>
<name>A0ABQ4S380_9HYPH</name>
<feature type="transmembrane region" description="Helical" evidence="1">
    <location>
        <begin position="34"/>
        <end position="56"/>
    </location>
</feature>
<comment type="caution">
    <text evidence="3">The sequence shown here is derived from an EMBL/GenBank/DDBJ whole genome shotgun (WGS) entry which is preliminary data.</text>
</comment>
<proteinExistence type="predicted"/>